<dbReference type="GO" id="GO:0015562">
    <property type="term" value="F:efflux transmembrane transporter activity"/>
    <property type="evidence" value="ECO:0007669"/>
    <property type="project" value="TreeGrafter"/>
</dbReference>
<dbReference type="Gene3D" id="2.40.30.170">
    <property type="match status" value="1"/>
</dbReference>
<dbReference type="EMBL" id="FRBY01000002">
    <property type="protein sequence ID" value="SHL74692.1"/>
    <property type="molecule type" value="Genomic_DNA"/>
</dbReference>
<dbReference type="AlphaFoldDB" id="A0A1M7D599"/>
<dbReference type="SUPFAM" id="SSF111369">
    <property type="entry name" value="HlyD-like secretion proteins"/>
    <property type="match status" value="1"/>
</dbReference>
<dbReference type="PANTHER" id="PTHR30469:SF15">
    <property type="entry name" value="HLYD FAMILY OF SECRETION PROTEINS"/>
    <property type="match status" value="1"/>
</dbReference>
<dbReference type="GO" id="GO:1990281">
    <property type="term" value="C:efflux pump complex"/>
    <property type="evidence" value="ECO:0007669"/>
    <property type="project" value="TreeGrafter"/>
</dbReference>
<name>A0A1M7D599_9FLAO</name>
<dbReference type="InterPro" id="IPR006143">
    <property type="entry name" value="RND_pump_MFP"/>
</dbReference>
<comment type="similarity">
    <text evidence="1">Belongs to the membrane fusion protein (MFP) (TC 8.A.1) family.</text>
</comment>
<organism evidence="3 4">
    <name type="scientific">Flavobacterium saccharophilum</name>
    <dbReference type="NCBI Taxonomy" id="29534"/>
    <lineage>
        <taxon>Bacteria</taxon>
        <taxon>Pseudomonadati</taxon>
        <taxon>Bacteroidota</taxon>
        <taxon>Flavobacteriia</taxon>
        <taxon>Flavobacteriales</taxon>
        <taxon>Flavobacteriaceae</taxon>
        <taxon>Flavobacterium</taxon>
    </lineage>
</organism>
<proteinExistence type="inferred from homology"/>
<accession>A0A1M7D599</accession>
<evidence type="ECO:0000259" key="2">
    <source>
        <dbReference type="Pfam" id="PF25989"/>
    </source>
</evidence>
<protein>
    <submittedName>
        <fullName evidence="3">RND family efflux transporter, MFP subunit</fullName>
    </submittedName>
</protein>
<dbReference type="Gene3D" id="2.40.50.100">
    <property type="match status" value="1"/>
</dbReference>
<dbReference type="Proteomes" id="UP000184121">
    <property type="component" value="Unassembled WGS sequence"/>
</dbReference>
<dbReference type="RefSeq" id="WP_086065194.1">
    <property type="nucleotide sequence ID" value="NZ_FRBY01000002.1"/>
</dbReference>
<dbReference type="OrthoDB" id="9798190at2"/>
<dbReference type="PANTHER" id="PTHR30469">
    <property type="entry name" value="MULTIDRUG RESISTANCE PROTEIN MDTA"/>
    <property type="match status" value="1"/>
</dbReference>
<keyword evidence="4" id="KW-1185">Reference proteome</keyword>
<feature type="domain" description="YknX-like C-terminal permuted SH3-like" evidence="2">
    <location>
        <begin position="303"/>
        <end position="370"/>
    </location>
</feature>
<sequence length="373" mass="41302">MKSKIIASLRLSGSGHEHKKKYFTLVSKKSIAICLFAFPVFYACKEDKKEHNQFETADIVSIKTAPAGSLALTSNINASGLVTTENTANYSFKIGGLVKHIYVEEGHFFKKGQLLAALDETEISAGLNQTDLNVKKYERDYTRANNLYKDSVYTLEQLQNTKTGLDIARKQKDAVAFNARYAKIYAAVDGFVSQKIANEGEVVGPGSPVLAINETSHNNNYLLKIGLTDKEWASVKIGQKASVTLDGYPDQNFDAVVFRKSQSADAALGSFQVELKLDMKNSKPAVGMFGKAEIHADTAQDLITIPYDALIEADGNKAFVFLVENNKVRRQPVTIYKFENKIVYIKDGLEKTDQIVISNSAYLNEESKIKIIK</sequence>
<gene>
    <name evidence="3" type="ORF">SAMN05444366_1415</name>
</gene>
<evidence type="ECO:0000313" key="3">
    <source>
        <dbReference type="EMBL" id="SHL74692.1"/>
    </source>
</evidence>
<dbReference type="InterPro" id="IPR058637">
    <property type="entry name" value="YknX-like_C"/>
</dbReference>
<dbReference type="Pfam" id="PF25989">
    <property type="entry name" value="YknX_C"/>
    <property type="match status" value="1"/>
</dbReference>
<dbReference type="Gene3D" id="2.40.420.20">
    <property type="match status" value="1"/>
</dbReference>
<dbReference type="NCBIfam" id="TIGR01730">
    <property type="entry name" value="RND_mfp"/>
    <property type="match status" value="1"/>
</dbReference>
<evidence type="ECO:0000256" key="1">
    <source>
        <dbReference type="ARBA" id="ARBA00009477"/>
    </source>
</evidence>
<dbReference type="STRING" id="29534.SAMN05444366_1415"/>
<evidence type="ECO:0000313" key="4">
    <source>
        <dbReference type="Proteomes" id="UP000184121"/>
    </source>
</evidence>
<reference evidence="4" key="1">
    <citation type="submission" date="2016-11" db="EMBL/GenBank/DDBJ databases">
        <authorList>
            <person name="Varghese N."/>
            <person name="Submissions S."/>
        </authorList>
    </citation>
    <scope>NUCLEOTIDE SEQUENCE [LARGE SCALE GENOMIC DNA]</scope>
    <source>
        <strain evidence="4">DSM 1811</strain>
    </source>
</reference>